<keyword evidence="2" id="KW-0560">Oxidoreductase</keyword>
<dbReference type="InterPro" id="IPR036291">
    <property type="entry name" value="NAD(P)-bd_dom_sf"/>
</dbReference>
<feature type="compositionally biased region" description="Low complexity" evidence="4">
    <location>
        <begin position="372"/>
        <end position="393"/>
    </location>
</feature>
<dbReference type="Pfam" id="PF01408">
    <property type="entry name" value="GFO_IDH_MocA"/>
    <property type="match status" value="1"/>
</dbReference>
<sequence>MSYLPIASTRPAPVRVGLVGAGWMGAYHARSLALRIPGAALAAIADPALEPASALAAELGVARVTADLADLFSDPEIDAVVIAGPARFHAQLSVDAARAGKHVFCEKPAALTLEELAAVQDAVAEAGVHWQIGFNRRYAADFLAARRDIAAGAVGTPQLLRSLTRDPGTGSIPHAARVPQWTIFLETLIHDFDALNWYNAGAEPLSVHVTADALVEPSLKDAGFLDTAVVTVRYANGAIAVAEASFSALYGYDVRGEVFGSAGMVQAGRPTETAALRYGAGGLSAETPRLNIELFADAYRDELADFAAHVAALRDGAPAPDHGVPLTPGLDDARRALAVALACIESAQTGAAAAVPGFAPGSPSRTGPAHDAAGSPAASAAPAAAPRAAGARA</sequence>
<dbReference type="PANTHER" id="PTHR42840:SF3">
    <property type="entry name" value="BINDING ROSSMANN FOLD OXIDOREDUCTASE, PUTATIVE (AFU_ORTHOLOGUE AFUA_2G10240)-RELATED"/>
    <property type="match status" value="1"/>
</dbReference>
<evidence type="ECO:0000313" key="8">
    <source>
        <dbReference type="Proteomes" id="UP001500432"/>
    </source>
</evidence>
<dbReference type="Pfam" id="PF22725">
    <property type="entry name" value="GFO_IDH_MocA_C3"/>
    <property type="match status" value="1"/>
</dbReference>
<dbReference type="Gene3D" id="3.40.50.720">
    <property type="entry name" value="NAD(P)-binding Rossmann-like Domain"/>
    <property type="match status" value="1"/>
</dbReference>
<dbReference type="Gene3D" id="3.30.360.10">
    <property type="entry name" value="Dihydrodipicolinate Reductase, domain 2"/>
    <property type="match status" value="1"/>
</dbReference>
<keyword evidence="3" id="KW-0520">NAD</keyword>
<protein>
    <submittedName>
        <fullName evidence="7">Gfo/Idh/MocA family oxidoreductase</fullName>
    </submittedName>
</protein>
<feature type="region of interest" description="Disordered" evidence="4">
    <location>
        <begin position="358"/>
        <end position="393"/>
    </location>
</feature>
<feature type="domain" description="Gfo/Idh/MocA-like oxidoreductase N-terminal" evidence="5">
    <location>
        <begin position="14"/>
        <end position="134"/>
    </location>
</feature>
<evidence type="ECO:0000259" key="5">
    <source>
        <dbReference type="Pfam" id="PF01408"/>
    </source>
</evidence>
<evidence type="ECO:0000256" key="4">
    <source>
        <dbReference type="SAM" id="MobiDB-lite"/>
    </source>
</evidence>
<dbReference type="SUPFAM" id="SSF51735">
    <property type="entry name" value="NAD(P)-binding Rossmann-fold domains"/>
    <property type="match status" value="1"/>
</dbReference>
<evidence type="ECO:0000256" key="1">
    <source>
        <dbReference type="ARBA" id="ARBA00010928"/>
    </source>
</evidence>
<dbReference type="InterPro" id="IPR055170">
    <property type="entry name" value="GFO_IDH_MocA-like_dom"/>
</dbReference>
<reference evidence="8" key="1">
    <citation type="journal article" date="2019" name="Int. J. Syst. Evol. Microbiol.">
        <title>The Global Catalogue of Microorganisms (GCM) 10K type strain sequencing project: providing services to taxonomists for standard genome sequencing and annotation.</title>
        <authorList>
            <consortium name="The Broad Institute Genomics Platform"/>
            <consortium name="The Broad Institute Genome Sequencing Center for Infectious Disease"/>
            <person name="Wu L."/>
            <person name="Ma J."/>
        </authorList>
    </citation>
    <scope>NUCLEOTIDE SEQUENCE [LARGE SCALE GENOMIC DNA]</scope>
    <source>
        <strain evidence="8">JCM 16034</strain>
    </source>
</reference>
<proteinExistence type="inferred from homology"/>
<comment type="caution">
    <text evidence="7">The sequence shown here is derived from an EMBL/GenBank/DDBJ whole genome shotgun (WGS) entry which is preliminary data.</text>
</comment>
<dbReference type="EMBL" id="BAAAQW010000005">
    <property type="protein sequence ID" value="GAA2199701.1"/>
    <property type="molecule type" value="Genomic_DNA"/>
</dbReference>
<dbReference type="InterPro" id="IPR000683">
    <property type="entry name" value="Gfo/Idh/MocA-like_OxRdtase_N"/>
</dbReference>
<organism evidence="7 8">
    <name type="scientific">Sinomonas flava</name>
    <dbReference type="NCBI Taxonomy" id="496857"/>
    <lineage>
        <taxon>Bacteria</taxon>
        <taxon>Bacillati</taxon>
        <taxon>Actinomycetota</taxon>
        <taxon>Actinomycetes</taxon>
        <taxon>Micrococcales</taxon>
        <taxon>Micrococcaceae</taxon>
        <taxon>Sinomonas</taxon>
    </lineage>
</organism>
<keyword evidence="8" id="KW-1185">Reference proteome</keyword>
<accession>A0ABP5NMG6</accession>
<dbReference type="RefSeq" id="WP_344299292.1">
    <property type="nucleotide sequence ID" value="NZ_BAAAQW010000005.1"/>
</dbReference>
<dbReference type="PANTHER" id="PTHR42840">
    <property type="entry name" value="NAD(P)-BINDING ROSSMANN-FOLD SUPERFAMILY PROTEIN-RELATED"/>
    <property type="match status" value="1"/>
</dbReference>
<dbReference type="SUPFAM" id="SSF55347">
    <property type="entry name" value="Glyceraldehyde-3-phosphate dehydrogenase-like, C-terminal domain"/>
    <property type="match status" value="1"/>
</dbReference>
<evidence type="ECO:0000313" key="7">
    <source>
        <dbReference type="EMBL" id="GAA2199701.1"/>
    </source>
</evidence>
<evidence type="ECO:0000256" key="3">
    <source>
        <dbReference type="ARBA" id="ARBA00023027"/>
    </source>
</evidence>
<gene>
    <name evidence="7" type="ORF">GCM10009849_17140</name>
</gene>
<comment type="similarity">
    <text evidence="1">Belongs to the Gfo/Idh/MocA family.</text>
</comment>
<evidence type="ECO:0000256" key="2">
    <source>
        <dbReference type="ARBA" id="ARBA00023002"/>
    </source>
</evidence>
<evidence type="ECO:0000259" key="6">
    <source>
        <dbReference type="Pfam" id="PF22725"/>
    </source>
</evidence>
<feature type="domain" description="GFO/IDH/MocA-like oxidoreductase" evidence="6">
    <location>
        <begin position="142"/>
        <end position="265"/>
    </location>
</feature>
<name>A0ABP5NMG6_9MICC</name>
<dbReference type="Proteomes" id="UP001500432">
    <property type="component" value="Unassembled WGS sequence"/>
</dbReference>